<dbReference type="EMBL" id="ABEU02000025">
    <property type="protein sequence ID" value="PNR27403.1"/>
    <property type="molecule type" value="Genomic_DNA"/>
</dbReference>
<dbReference type="InParanoid" id="A0A2K1IDQ7"/>
<keyword evidence="3" id="KW-1185">Reference proteome</keyword>
<organism evidence="1">
    <name type="scientific">Physcomitrium patens</name>
    <name type="common">Spreading-leaved earth moss</name>
    <name type="synonym">Physcomitrella patens</name>
    <dbReference type="NCBI Taxonomy" id="3218"/>
    <lineage>
        <taxon>Eukaryota</taxon>
        <taxon>Viridiplantae</taxon>
        <taxon>Streptophyta</taxon>
        <taxon>Embryophyta</taxon>
        <taxon>Bryophyta</taxon>
        <taxon>Bryophytina</taxon>
        <taxon>Bryopsida</taxon>
        <taxon>Funariidae</taxon>
        <taxon>Funariales</taxon>
        <taxon>Funariaceae</taxon>
        <taxon>Physcomitrium</taxon>
    </lineage>
</organism>
<proteinExistence type="predicted"/>
<dbReference type="Proteomes" id="UP000006727">
    <property type="component" value="Chromosome 25"/>
</dbReference>
<reference evidence="2" key="3">
    <citation type="submission" date="2020-12" db="UniProtKB">
        <authorList>
            <consortium name="EnsemblPlants"/>
        </authorList>
    </citation>
    <scope>IDENTIFICATION</scope>
</reference>
<dbReference type="AlphaFoldDB" id="A0A2K1IDQ7"/>
<reference evidence="1 3" key="1">
    <citation type="journal article" date="2008" name="Science">
        <title>The Physcomitrella genome reveals evolutionary insights into the conquest of land by plants.</title>
        <authorList>
            <person name="Rensing S."/>
            <person name="Lang D."/>
            <person name="Zimmer A."/>
            <person name="Terry A."/>
            <person name="Salamov A."/>
            <person name="Shapiro H."/>
            <person name="Nishiyama T."/>
            <person name="Perroud P.-F."/>
            <person name="Lindquist E."/>
            <person name="Kamisugi Y."/>
            <person name="Tanahashi T."/>
            <person name="Sakakibara K."/>
            <person name="Fujita T."/>
            <person name="Oishi K."/>
            <person name="Shin-I T."/>
            <person name="Kuroki Y."/>
            <person name="Toyoda A."/>
            <person name="Suzuki Y."/>
            <person name="Hashimoto A."/>
            <person name="Yamaguchi K."/>
            <person name="Sugano A."/>
            <person name="Kohara Y."/>
            <person name="Fujiyama A."/>
            <person name="Anterola A."/>
            <person name="Aoki S."/>
            <person name="Ashton N."/>
            <person name="Barbazuk W.B."/>
            <person name="Barker E."/>
            <person name="Bennetzen J."/>
            <person name="Bezanilla M."/>
            <person name="Blankenship R."/>
            <person name="Cho S.H."/>
            <person name="Dutcher S."/>
            <person name="Estelle M."/>
            <person name="Fawcett J.A."/>
            <person name="Gundlach H."/>
            <person name="Hanada K."/>
            <person name="Heyl A."/>
            <person name="Hicks K.A."/>
            <person name="Hugh J."/>
            <person name="Lohr M."/>
            <person name="Mayer K."/>
            <person name="Melkozernov A."/>
            <person name="Murata T."/>
            <person name="Nelson D."/>
            <person name="Pils B."/>
            <person name="Prigge M."/>
            <person name="Reiss B."/>
            <person name="Renner T."/>
            <person name="Rombauts S."/>
            <person name="Rushton P."/>
            <person name="Sanderfoot A."/>
            <person name="Schween G."/>
            <person name="Shiu S.-H."/>
            <person name="Stueber K."/>
            <person name="Theodoulou F.L."/>
            <person name="Tu H."/>
            <person name="Van de Peer Y."/>
            <person name="Verrier P.J."/>
            <person name="Waters E."/>
            <person name="Wood A."/>
            <person name="Yang L."/>
            <person name="Cove D."/>
            <person name="Cuming A."/>
            <person name="Hasebe M."/>
            <person name="Lucas S."/>
            <person name="Mishler D.B."/>
            <person name="Reski R."/>
            <person name="Grigoriev I."/>
            <person name="Quatrano R.S."/>
            <person name="Boore J.L."/>
        </authorList>
    </citation>
    <scope>NUCLEOTIDE SEQUENCE [LARGE SCALE GENOMIC DNA]</scope>
    <source>
        <strain evidence="2 3">cv. Gransden 2004</strain>
    </source>
</reference>
<protein>
    <submittedName>
        <fullName evidence="1 2">Uncharacterized protein</fullName>
    </submittedName>
</protein>
<evidence type="ECO:0000313" key="3">
    <source>
        <dbReference type="Proteomes" id="UP000006727"/>
    </source>
</evidence>
<sequence length="87" mass="10245">MESLVENEDLRLLRGSPLFVLKSEVSMDMPLRRHPHFQKPRIVTLRRAYSDRWPFLHGLPVYYQSGHGNHSLSLPILWLFFEEIEGG</sequence>
<reference evidence="1 3" key="2">
    <citation type="journal article" date="2018" name="Plant J.">
        <title>The Physcomitrella patens chromosome-scale assembly reveals moss genome structure and evolution.</title>
        <authorList>
            <person name="Lang D."/>
            <person name="Ullrich K.K."/>
            <person name="Murat F."/>
            <person name="Fuchs J."/>
            <person name="Jenkins J."/>
            <person name="Haas F.B."/>
            <person name="Piednoel M."/>
            <person name="Gundlach H."/>
            <person name="Van Bel M."/>
            <person name="Meyberg R."/>
            <person name="Vives C."/>
            <person name="Morata J."/>
            <person name="Symeonidi A."/>
            <person name="Hiss M."/>
            <person name="Muchero W."/>
            <person name="Kamisugi Y."/>
            <person name="Saleh O."/>
            <person name="Blanc G."/>
            <person name="Decker E.L."/>
            <person name="van Gessel N."/>
            <person name="Grimwood J."/>
            <person name="Hayes R.D."/>
            <person name="Graham S.W."/>
            <person name="Gunter L.E."/>
            <person name="McDaniel S.F."/>
            <person name="Hoernstein S.N.W."/>
            <person name="Larsson A."/>
            <person name="Li F.W."/>
            <person name="Perroud P.F."/>
            <person name="Phillips J."/>
            <person name="Ranjan P."/>
            <person name="Rokshar D.S."/>
            <person name="Rothfels C.J."/>
            <person name="Schneider L."/>
            <person name="Shu S."/>
            <person name="Stevenson D.W."/>
            <person name="Thummler F."/>
            <person name="Tillich M."/>
            <person name="Villarreal Aguilar J.C."/>
            <person name="Widiez T."/>
            <person name="Wong G.K."/>
            <person name="Wymore A."/>
            <person name="Zhang Y."/>
            <person name="Zimmer A.D."/>
            <person name="Quatrano R.S."/>
            <person name="Mayer K.F.X."/>
            <person name="Goodstein D."/>
            <person name="Casacuberta J.M."/>
            <person name="Vandepoele K."/>
            <person name="Reski R."/>
            <person name="Cuming A.C."/>
            <person name="Tuskan G.A."/>
            <person name="Maumus F."/>
            <person name="Salse J."/>
            <person name="Schmutz J."/>
            <person name="Rensing S.A."/>
        </authorList>
    </citation>
    <scope>NUCLEOTIDE SEQUENCE [LARGE SCALE GENOMIC DNA]</scope>
    <source>
        <strain evidence="2 3">cv. Gransden 2004</strain>
    </source>
</reference>
<gene>
    <name evidence="1" type="ORF">PHYPA_029555</name>
</gene>
<dbReference type="EnsemblPlants" id="Pp3c25_3940V3.1">
    <property type="protein sequence ID" value="PAC:32979473.CDS.1"/>
    <property type="gene ID" value="Pp3c25_3940"/>
</dbReference>
<evidence type="ECO:0000313" key="2">
    <source>
        <dbReference type="EnsemblPlants" id="PAC:32979473.CDS.1"/>
    </source>
</evidence>
<accession>A0A2K1IDQ7</accession>
<evidence type="ECO:0000313" key="1">
    <source>
        <dbReference type="EMBL" id="PNR27403.1"/>
    </source>
</evidence>
<dbReference type="PaxDb" id="3218-PP1S486_5V6.1"/>
<name>A0A2K1IDQ7_PHYPA</name>
<dbReference type="Gramene" id="Pp3c25_3940V3.1">
    <property type="protein sequence ID" value="PAC:32979473.CDS.1"/>
    <property type="gene ID" value="Pp3c25_3940"/>
</dbReference>